<keyword evidence="4" id="KW-0227">DNA damage</keyword>
<evidence type="ECO:0000313" key="19">
    <source>
        <dbReference type="EMBL" id="OHB04794.1"/>
    </source>
</evidence>
<evidence type="ECO:0000256" key="15">
    <source>
        <dbReference type="PROSITE-ProRule" id="PRU00560"/>
    </source>
</evidence>
<evidence type="ECO:0000256" key="2">
    <source>
        <dbReference type="ARBA" id="ARBA00022722"/>
    </source>
</evidence>
<gene>
    <name evidence="19" type="ORF">A2920_00015</name>
</gene>
<sequence length="997" mass="113320">MEDSFKKAYSGLNPEQKSAVDTIEGPVMVIAGPGTGKTSILTLRIANILARTDTPANGILALTFTESGVNAMRKKLVSYIGAQAYRIHIYTFHGFAQEIISKFPEYFPKVIGGSVASDSEKFALIEKEILEGEYDIVRPYGKPTLYVNKALRAISDLKRDGVSPSDFEVLLKSEEEKVLNAEDLKHEKGRFKGNVKSIYAETLRNNAKNKELARLYANYEKALREKNLYDYDDMLLELVRALKGNEDLLRTLQEEYLYILADEHQDANNSQNAVLELLSGFHDNPNLFIVGDEKQAIYRFQGASLENFLYFQKKFPEAVVIFLDKNYRSTQKILDASHALMSQNAPDPEMRPRLQSANKDEIREKAMSLVLYESEDDEREGVAEQIKTEIESGVPPEEIVVLVRTNAEVNHMSRALAGFNVPYTQFSDNNVLSDSDIAKLILLLRAVVYPENDEFLGAALFIDFLGLHPVDAVKINRFAKEKRLSPLEVISNGQLPEVSNPEALRVLSERFNKWMLHANNESALDSFLAIVAETKFQEYLLNKRESLEKVEKLAKLYDEIKVFLTSRKDATLKDFVVSLDTLLKHGGSISFSGRAFGTKGVSIMTAHKSKGLEWRQVYVVNVADRIWGKRRGVGGFHLPEPLGSGEDSERDEDERRLFYVALTRAKENVYLSYAKVDANGKDRLASQFVEELPKDLIEVTEGKTYSPSERLSRAQNEQELITRTVFDKKYLRDVFLDQGLNTTAFNNYIECPWKYFFKNLVRLPDAPEPYLHFGNAVHSALKALSDAKREGKRFEVHDFLAVFERDLARRPLSVSDLEKALEKGRKKLPIYFNARVDGWHENTLCEYDIADASIKLHSGEILTLRGRLDKLEILSGNEVNVVDYKTGRPKTRNEILGKTKSSDGNIKRQLDFYRLLLELHADGKYEMISGDVDFIEADEKGKLRKEHFEITHADAENLSQEILRVAKEIVNFEFWNKGCGEKDCEYCSLKTIVLESN</sequence>
<evidence type="ECO:0000256" key="11">
    <source>
        <dbReference type="ARBA" id="ARBA00023235"/>
    </source>
</evidence>
<evidence type="ECO:0000256" key="8">
    <source>
        <dbReference type="ARBA" id="ARBA00022840"/>
    </source>
</evidence>
<evidence type="ECO:0000256" key="6">
    <source>
        <dbReference type="ARBA" id="ARBA00022806"/>
    </source>
</evidence>
<evidence type="ECO:0000259" key="17">
    <source>
        <dbReference type="PROSITE" id="PS51198"/>
    </source>
</evidence>
<dbReference type="Pfam" id="PF00580">
    <property type="entry name" value="UvrD-helicase"/>
    <property type="match status" value="1"/>
</dbReference>
<accession>A0A1G2U5R2</accession>
<dbReference type="InterPro" id="IPR013986">
    <property type="entry name" value="DExx_box_DNA_helicase_dom_sf"/>
</dbReference>
<keyword evidence="10" id="KW-0234">DNA repair</keyword>
<comment type="similarity">
    <text evidence="1">Belongs to the helicase family. UvrD subfamily.</text>
</comment>
<keyword evidence="5 15" id="KW-0378">Hydrolase</keyword>
<dbReference type="EC" id="5.6.2.4" evidence="13"/>
<evidence type="ECO:0000313" key="20">
    <source>
        <dbReference type="Proteomes" id="UP000179283"/>
    </source>
</evidence>
<dbReference type="InterPro" id="IPR014017">
    <property type="entry name" value="DNA_helicase_UvrD-like_C"/>
</dbReference>
<dbReference type="Gene3D" id="3.90.320.10">
    <property type="match status" value="1"/>
</dbReference>
<name>A0A1G2U5R2_9BACT</name>
<dbReference type="PANTHER" id="PTHR11070">
    <property type="entry name" value="UVRD / RECB / PCRA DNA HELICASE FAMILY MEMBER"/>
    <property type="match status" value="1"/>
</dbReference>
<evidence type="ECO:0000259" key="18">
    <source>
        <dbReference type="PROSITE" id="PS51217"/>
    </source>
</evidence>
<comment type="catalytic activity">
    <reaction evidence="12">
        <text>Couples ATP hydrolysis with the unwinding of duplex DNA by translocating in the 3'-5' direction.</text>
        <dbReference type="EC" id="5.6.2.4"/>
    </reaction>
</comment>
<protein>
    <recommendedName>
        <fullName evidence="13">DNA 3'-5' helicase</fullName>
        <ecNumber evidence="13">5.6.2.4</ecNumber>
    </recommendedName>
</protein>
<dbReference type="GO" id="GO:0004527">
    <property type="term" value="F:exonuclease activity"/>
    <property type="evidence" value="ECO:0007669"/>
    <property type="project" value="UniProtKB-KW"/>
</dbReference>
<evidence type="ECO:0000256" key="10">
    <source>
        <dbReference type="ARBA" id="ARBA00023204"/>
    </source>
</evidence>
<evidence type="ECO:0000256" key="5">
    <source>
        <dbReference type="ARBA" id="ARBA00022801"/>
    </source>
</evidence>
<dbReference type="CDD" id="cd17932">
    <property type="entry name" value="DEXQc_UvrD"/>
    <property type="match status" value="1"/>
</dbReference>
<dbReference type="Proteomes" id="UP000179283">
    <property type="component" value="Unassembled WGS sequence"/>
</dbReference>
<dbReference type="InterPro" id="IPR014016">
    <property type="entry name" value="UvrD-like_ATP-bd"/>
</dbReference>
<evidence type="ECO:0000256" key="12">
    <source>
        <dbReference type="ARBA" id="ARBA00034617"/>
    </source>
</evidence>
<keyword evidence="16" id="KW-0175">Coiled coil</keyword>
<keyword evidence="6 15" id="KW-0347">Helicase</keyword>
<dbReference type="GO" id="GO:0005524">
    <property type="term" value="F:ATP binding"/>
    <property type="evidence" value="ECO:0007669"/>
    <property type="project" value="UniProtKB-UniRule"/>
</dbReference>
<keyword evidence="8 15" id="KW-0067">ATP-binding</keyword>
<dbReference type="InterPro" id="IPR011604">
    <property type="entry name" value="PDDEXK-like_dom_sf"/>
</dbReference>
<dbReference type="Gene3D" id="1.10.486.10">
    <property type="entry name" value="PCRA, domain 4"/>
    <property type="match status" value="1"/>
</dbReference>
<evidence type="ECO:0000256" key="14">
    <source>
        <dbReference type="ARBA" id="ARBA00048988"/>
    </source>
</evidence>
<dbReference type="GO" id="GO:0003677">
    <property type="term" value="F:DNA binding"/>
    <property type="evidence" value="ECO:0007669"/>
    <property type="project" value="UniProtKB-KW"/>
</dbReference>
<keyword evidence="7" id="KW-0269">Exonuclease</keyword>
<dbReference type="Pfam" id="PF13361">
    <property type="entry name" value="UvrD_C"/>
    <property type="match status" value="1"/>
</dbReference>
<dbReference type="InterPro" id="IPR038726">
    <property type="entry name" value="PDDEXK_AddAB-type"/>
</dbReference>
<evidence type="ECO:0000256" key="4">
    <source>
        <dbReference type="ARBA" id="ARBA00022763"/>
    </source>
</evidence>
<dbReference type="GO" id="GO:0043138">
    <property type="term" value="F:3'-5' DNA helicase activity"/>
    <property type="evidence" value="ECO:0007669"/>
    <property type="project" value="UniProtKB-EC"/>
</dbReference>
<dbReference type="EMBL" id="MHWD01000004">
    <property type="protein sequence ID" value="OHB04794.1"/>
    <property type="molecule type" value="Genomic_DNA"/>
</dbReference>
<evidence type="ECO:0000256" key="9">
    <source>
        <dbReference type="ARBA" id="ARBA00023125"/>
    </source>
</evidence>
<dbReference type="Gene3D" id="1.10.10.160">
    <property type="match status" value="1"/>
</dbReference>
<organism evidence="19 20">
    <name type="scientific">Candidatus Zambryskibacteria bacterium RIFCSPLOWO2_01_FULL_43_17</name>
    <dbReference type="NCBI Taxonomy" id="1802760"/>
    <lineage>
        <taxon>Bacteria</taxon>
        <taxon>Candidatus Zambryskiibacteriota</taxon>
    </lineage>
</organism>
<comment type="caution">
    <text evidence="19">The sequence shown here is derived from an EMBL/GenBank/DDBJ whole genome shotgun (WGS) entry which is preliminary data.</text>
</comment>
<dbReference type="PANTHER" id="PTHR11070:SF2">
    <property type="entry name" value="ATP-DEPENDENT DNA HELICASE SRS2"/>
    <property type="match status" value="1"/>
</dbReference>
<dbReference type="AlphaFoldDB" id="A0A1G2U5R2"/>
<comment type="catalytic activity">
    <reaction evidence="14">
        <text>ATP + H2O = ADP + phosphate + H(+)</text>
        <dbReference type="Rhea" id="RHEA:13065"/>
        <dbReference type="ChEBI" id="CHEBI:15377"/>
        <dbReference type="ChEBI" id="CHEBI:15378"/>
        <dbReference type="ChEBI" id="CHEBI:30616"/>
        <dbReference type="ChEBI" id="CHEBI:43474"/>
        <dbReference type="ChEBI" id="CHEBI:456216"/>
        <dbReference type="EC" id="5.6.2.4"/>
    </reaction>
</comment>
<feature type="binding site" evidence="15">
    <location>
        <begin position="31"/>
        <end position="38"/>
    </location>
    <ligand>
        <name>ATP</name>
        <dbReference type="ChEBI" id="CHEBI:30616"/>
    </ligand>
</feature>
<dbReference type="PROSITE" id="PS51198">
    <property type="entry name" value="UVRD_HELICASE_ATP_BIND"/>
    <property type="match status" value="1"/>
</dbReference>
<keyword evidence="9" id="KW-0238">DNA-binding</keyword>
<feature type="domain" description="UvrD-like helicase ATP-binding" evidence="17">
    <location>
        <begin position="10"/>
        <end position="330"/>
    </location>
</feature>
<feature type="coiled-coil region" evidence="16">
    <location>
        <begin position="205"/>
        <end position="255"/>
    </location>
</feature>
<evidence type="ECO:0000256" key="3">
    <source>
        <dbReference type="ARBA" id="ARBA00022741"/>
    </source>
</evidence>
<keyword evidence="3 15" id="KW-0547">Nucleotide-binding</keyword>
<evidence type="ECO:0000256" key="16">
    <source>
        <dbReference type="SAM" id="Coils"/>
    </source>
</evidence>
<dbReference type="GO" id="GO:0000725">
    <property type="term" value="P:recombinational repair"/>
    <property type="evidence" value="ECO:0007669"/>
    <property type="project" value="TreeGrafter"/>
</dbReference>
<keyword evidence="11" id="KW-0413">Isomerase</keyword>
<dbReference type="PROSITE" id="PS51217">
    <property type="entry name" value="UVRD_HELICASE_CTER"/>
    <property type="match status" value="1"/>
</dbReference>
<dbReference type="InterPro" id="IPR027417">
    <property type="entry name" value="P-loop_NTPase"/>
</dbReference>
<evidence type="ECO:0000256" key="13">
    <source>
        <dbReference type="ARBA" id="ARBA00034808"/>
    </source>
</evidence>
<dbReference type="Pfam" id="PF12705">
    <property type="entry name" value="PDDEXK_1"/>
    <property type="match status" value="1"/>
</dbReference>
<proteinExistence type="inferred from homology"/>
<evidence type="ECO:0000256" key="7">
    <source>
        <dbReference type="ARBA" id="ARBA00022839"/>
    </source>
</evidence>
<reference evidence="19 20" key="1">
    <citation type="journal article" date="2016" name="Nat. Commun.">
        <title>Thousands of microbial genomes shed light on interconnected biogeochemical processes in an aquifer system.</title>
        <authorList>
            <person name="Anantharaman K."/>
            <person name="Brown C.T."/>
            <person name="Hug L.A."/>
            <person name="Sharon I."/>
            <person name="Castelle C.J."/>
            <person name="Probst A.J."/>
            <person name="Thomas B.C."/>
            <person name="Singh A."/>
            <person name="Wilkins M.J."/>
            <person name="Karaoz U."/>
            <person name="Brodie E.L."/>
            <person name="Williams K.H."/>
            <person name="Hubbard S.S."/>
            <person name="Banfield J.F."/>
        </authorList>
    </citation>
    <scope>NUCLEOTIDE SEQUENCE [LARGE SCALE GENOMIC DNA]</scope>
</reference>
<feature type="domain" description="UvrD-like helicase C-terminal" evidence="18">
    <location>
        <begin position="331"/>
        <end position="611"/>
    </location>
</feature>
<dbReference type="InterPro" id="IPR000212">
    <property type="entry name" value="DNA_helicase_UvrD/REP"/>
</dbReference>
<dbReference type="SUPFAM" id="SSF52540">
    <property type="entry name" value="P-loop containing nucleoside triphosphate hydrolases"/>
    <property type="match status" value="1"/>
</dbReference>
<dbReference type="Gene3D" id="3.40.50.300">
    <property type="entry name" value="P-loop containing nucleotide triphosphate hydrolases"/>
    <property type="match status" value="2"/>
</dbReference>
<keyword evidence="2" id="KW-0540">Nuclease</keyword>
<evidence type="ECO:0000256" key="1">
    <source>
        <dbReference type="ARBA" id="ARBA00009922"/>
    </source>
</evidence>